<comment type="caution">
    <text evidence="1">The sequence shown here is derived from an EMBL/GenBank/DDBJ whole genome shotgun (WGS) entry which is preliminary data.</text>
</comment>
<reference evidence="1" key="1">
    <citation type="submission" date="2021-06" db="EMBL/GenBank/DDBJ databases">
        <authorList>
            <person name="Kallberg Y."/>
            <person name="Tangrot J."/>
            <person name="Rosling A."/>
        </authorList>
    </citation>
    <scope>NUCLEOTIDE SEQUENCE</scope>
    <source>
        <strain evidence="1">MA453B</strain>
    </source>
</reference>
<protein>
    <submittedName>
        <fullName evidence="1">26677_t:CDS:1</fullName>
    </submittedName>
</protein>
<dbReference type="Proteomes" id="UP000789405">
    <property type="component" value="Unassembled WGS sequence"/>
</dbReference>
<dbReference type="Pfam" id="PF04005">
    <property type="entry name" value="Hus1"/>
    <property type="match status" value="1"/>
</dbReference>
<dbReference type="OrthoDB" id="337750at2759"/>
<dbReference type="GO" id="GO:0030896">
    <property type="term" value="C:checkpoint clamp complex"/>
    <property type="evidence" value="ECO:0007669"/>
    <property type="project" value="InterPro"/>
</dbReference>
<dbReference type="Gene3D" id="3.70.10.10">
    <property type="match status" value="1"/>
</dbReference>
<organism evidence="1 2">
    <name type="scientific">Dentiscutata erythropus</name>
    <dbReference type="NCBI Taxonomy" id="1348616"/>
    <lineage>
        <taxon>Eukaryota</taxon>
        <taxon>Fungi</taxon>
        <taxon>Fungi incertae sedis</taxon>
        <taxon>Mucoromycota</taxon>
        <taxon>Glomeromycotina</taxon>
        <taxon>Glomeromycetes</taxon>
        <taxon>Diversisporales</taxon>
        <taxon>Gigasporaceae</taxon>
        <taxon>Dentiscutata</taxon>
    </lineage>
</organism>
<gene>
    <name evidence="1" type="ORF">DERYTH_LOCUS1526</name>
</gene>
<evidence type="ECO:0000313" key="2">
    <source>
        <dbReference type="Proteomes" id="UP000789405"/>
    </source>
</evidence>
<evidence type="ECO:0000313" key="1">
    <source>
        <dbReference type="EMBL" id="CAG8472459.1"/>
    </source>
</evidence>
<keyword evidence="2" id="KW-1185">Reference proteome</keyword>
<accession>A0A9N8W042</accession>
<name>A0A9N8W042_9GLOM</name>
<dbReference type="EMBL" id="CAJVPY010000432">
    <property type="protein sequence ID" value="CAG8472459.1"/>
    <property type="molecule type" value="Genomic_DNA"/>
</dbReference>
<sequence length="251" mass="28779">MNYFIEIQFSDLDVLQKMVDIAKGFGSQYCTFSISPSQIEIIGSDVSSVYIYVSYEISRNAQPYDMSPPPHLASFSIPHSIQNTEAAGEKWILVFHHEDAHTELISEKEIFVLPEDFWSEPAIGSFNVDMVLPDFYKVHCVGASMKNFNERIKISANNQGELRLETGHAMFNTVTCFNNCINHMDSVVVLERDNFKFVTINVDSAHFVKFFSVVKEDFEINFKIVDNYALLFEGEREREHLKVKLILPAKL</sequence>
<dbReference type="AlphaFoldDB" id="A0A9N8W042"/>
<dbReference type="GO" id="GO:0000077">
    <property type="term" value="P:DNA damage checkpoint signaling"/>
    <property type="evidence" value="ECO:0007669"/>
    <property type="project" value="InterPro"/>
</dbReference>
<proteinExistence type="predicted"/>
<dbReference type="InterPro" id="IPR007150">
    <property type="entry name" value="HUS1/Mec3"/>
</dbReference>